<sequence>MMQSQIKTLAPGINEFGPLYKLPPDAYWPERKELFTPLHRVNQPIPTSHCFENKTCFVEATRYFYVSYQPVLYRSNCQWLSCNITLLPQARHAPHVYLKDIQDISLAQALAPQPLTNNMCDMDQVTFSISRLALGNTNPWHYSVYLSIDVSKENSTAHQNMTYAFPIKLPNNKCDHVYGITQSFWGFIKPRLL</sequence>
<accession>A0ACC2TW83</accession>
<evidence type="ECO:0000313" key="1">
    <source>
        <dbReference type="EMBL" id="KAJ9078785.1"/>
    </source>
</evidence>
<name>A0ACC2TW83_9FUNG</name>
<organism evidence="1 2">
    <name type="scientific">Entomophthora muscae</name>
    <dbReference type="NCBI Taxonomy" id="34485"/>
    <lineage>
        <taxon>Eukaryota</taxon>
        <taxon>Fungi</taxon>
        <taxon>Fungi incertae sedis</taxon>
        <taxon>Zoopagomycota</taxon>
        <taxon>Entomophthoromycotina</taxon>
        <taxon>Entomophthoromycetes</taxon>
        <taxon>Entomophthorales</taxon>
        <taxon>Entomophthoraceae</taxon>
        <taxon>Entomophthora</taxon>
    </lineage>
</organism>
<reference evidence="1" key="1">
    <citation type="submission" date="2022-04" db="EMBL/GenBank/DDBJ databases">
        <title>Genome of the entomopathogenic fungus Entomophthora muscae.</title>
        <authorList>
            <person name="Elya C."/>
            <person name="Lovett B.R."/>
            <person name="Lee E."/>
            <person name="Macias A.M."/>
            <person name="Hajek A.E."/>
            <person name="De Bivort B.L."/>
            <person name="Kasson M.T."/>
            <person name="De Fine Licht H.H."/>
            <person name="Stajich J.E."/>
        </authorList>
    </citation>
    <scope>NUCLEOTIDE SEQUENCE</scope>
    <source>
        <strain evidence="1">Berkeley</strain>
    </source>
</reference>
<dbReference type="EMBL" id="QTSX02002137">
    <property type="protein sequence ID" value="KAJ9078785.1"/>
    <property type="molecule type" value="Genomic_DNA"/>
</dbReference>
<comment type="caution">
    <text evidence="1">The sequence shown here is derived from an EMBL/GenBank/DDBJ whole genome shotgun (WGS) entry which is preliminary data.</text>
</comment>
<proteinExistence type="predicted"/>
<evidence type="ECO:0000313" key="2">
    <source>
        <dbReference type="Proteomes" id="UP001165960"/>
    </source>
</evidence>
<dbReference type="Proteomes" id="UP001165960">
    <property type="component" value="Unassembled WGS sequence"/>
</dbReference>
<protein>
    <submittedName>
        <fullName evidence="1">Uncharacterized protein</fullName>
    </submittedName>
</protein>
<gene>
    <name evidence="1" type="ORF">DSO57_1003249</name>
</gene>
<keyword evidence="2" id="KW-1185">Reference proteome</keyword>